<name>A0A565CJC4_9BRAS</name>
<accession>A0A565CJC4</accession>
<gene>
    <name evidence="1" type="ORF">ANE_LOCUS24272</name>
</gene>
<reference evidence="1" key="1">
    <citation type="submission" date="2019-07" db="EMBL/GenBank/DDBJ databases">
        <authorList>
            <person name="Dittberner H."/>
        </authorList>
    </citation>
    <scope>NUCLEOTIDE SEQUENCE [LARGE SCALE GENOMIC DNA]</scope>
</reference>
<dbReference type="Proteomes" id="UP000489600">
    <property type="component" value="Unassembled WGS sequence"/>
</dbReference>
<comment type="caution">
    <text evidence="1">The sequence shown here is derived from an EMBL/GenBank/DDBJ whole genome shotgun (WGS) entry which is preliminary data.</text>
</comment>
<keyword evidence="2" id="KW-1185">Reference proteome</keyword>
<sequence>MKELTGGYTIKYHANGRIDVIRELENLTKMVIPSDLPSLEARVFFSCASVVFAAPCPAPGTTEQLWIRYAMASPMMGCLHLVVVVWK</sequence>
<evidence type="ECO:0000313" key="1">
    <source>
        <dbReference type="EMBL" id="VVB13828.1"/>
    </source>
</evidence>
<organism evidence="1 2">
    <name type="scientific">Arabis nemorensis</name>
    <dbReference type="NCBI Taxonomy" id="586526"/>
    <lineage>
        <taxon>Eukaryota</taxon>
        <taxon>Viridiplantae</taxon>
        <taxon>Streptophyta</taxon>
        <taxon>Embryophyta</taxon>
        <taxon>Tracheophyta</taxon>
        <taxon>Spermatophyta</taxon>
        <taxon>Magnoliopsida</taxon>
        <taxon>eudicotyledons</taxon>
        <taxon>Gunneridae</taxon>
        <taxon>Pentapetalae</taxon>
        <taxon>rosids</taxon>
        <taxon>malvids</taxon>
        <taxon>Brassicales</taxon>
        <taxon>Brassicaceae</taxon>
        <taxon>Arabideae</taxon>
        <taxon>Arabis</taxon>
    </lineage>
</organism>
<dbReference type="EMBL" id="CABITT030000008">
    <property type="protein sequence ID" value="VVB13828.1"/>
    <property type="molecule type" value="Genomic_DNA"/>
</dbReference>
<proteinExistence type="predicted"/>
<dbReference type="AlphaFoldDB" id="A0A565CJC4"/>
<evidence type="ECO:0000313" key="2">
    <source>
        <dbReference type="Proteomes" id="UP000489600"/>
    </source>
</evidence>
<protein>
    <submittedName>
        <fullName evidence="1">Uncharacterized protein</fullName>
    </submittedName>
</protein>